<protein>
    <submittedName>
        <fullName evidence="2">Uncharacterized protein</fullName>
    </submittedName>
</protein>
<reference evidence="2" key="1">
    <citation type="submission" date="2006-10" db="EMBL/GenBank/DDBJ databases">
        <authorList>
            <person name="Amadeo P."/>
            <person name="Zhao Q."/>
            <person name="Wortman J."/>
            <person name="Fraser-Liggett C."/>
            <person name="Carlton J."/>
        </authorList>
    </citation>
    <scope>NUCLEOTIDE SEQUENCE</scope>
    <source>
        <strain evidence="2">G3</strain>
    </source>
</reference>
<evidence type="ECO:0000313" key="3">
    <source>
        <dbReference type="Proteomes" id="UP000001542"/>
    </source>
</evidence>
<dbReference type="VEuPathDB" id="TrichDB:TVAG_156090"/>
<gene>
    <name evidence="2" type="ORF">TVAG_156090</name>
</gene>
<dbReference type="SMR" id="A2FPD2"/>
<feature type="coiled-coil region" evidence="1">
    <location>
        <begin position="85"/>
        <end position="164"/>
    </location>
</feature>
<name>A2FPD2_TRIV3</name>
<dbReference type="VEuPathDB" id="TrichDB:TVAGG3_0497960"/>
<evidence type="ECO:0000256" key="1">
    <source>
        <dbReference type="SAM" id="Coils"/>
    </source>
</evidence>
<organism evidence="2 3">
    <name type="scientific">Trichomonas vaginalis (strain ATCC PRA-98 / G3)</name>
    <dbReference type="NCBI Taxonomy" id="412133"/>
    <lineage>
        <taxon>Eukaryota</taxon>
        <taxon>Metamonada</taxon>
        <taxon>Parabasalia</taxon>
        <taxon>Trichomonadida</taxon>
        <taxon>Trichomonadidae</taxon>
        <taxon>Trichomonas</taxon>
    </lineage>
</organism>
<dbReference type="KEGG" id="tva:4750963"/>
<sequence>MEGDEDFDEMKSCYYRLYIDYQNLSNSLQREMDLRQNMINTFYNNFQSLVQGDKALNNNLSSMVTSNLNRSQRLLEKLTKKSEECLQYKAKLRIANNSIEENEAEINYLKAQLNNTTFIPYEIQNNNDQLIRLQNELDIANETIKNLKLQLDEHKSKNLQLQDELTCKNSIITNKESECIELKAAITHLTNDLKQTHQLLVDNQNTIKSFFKTNEDSPWGHTKPLKDKIEELTNELISANKISELEKKQIERQTSLVPVSNVPIDYAKLNSQLLSIKNEMMRTYDDRFSNFQNNFEMILDELHDMQNAVNEPPPPLPQEPQKNFYSFNKILKGILYCSLLILVLSNIKPH</sequence>
<reference evidence="2" key="2">
    <citation type="journal article" date="2007" name="Science">
        <title>Draft genome sequence of the sexually transmitted pathogen Trichomonas vaginalis.</title>
        <authorList>
            <person name="Carlton J.M."/>
            <person name="Hirt R.P."/>
            <person name="Silva J.C."/>
            <person name="Delcher A.L."/>
            <person name="Schatz M."/>
            <person name="Zhao Q."/>
            <person name="Wortman J.R."/>
            <person name="Bidwell S.L."/>
            <person name="Alsmark U.C.M."/>
            <person name="Besteiro S."/>
            <person name="Sicheritz-Ponten T."/>
            <person name="Noel C.J."/>
            <person name="Dacks J.B."/>
            <person name="Foster P.G."/>
            <person name="Simillion C."/>
            <person name="Van de Peer Y."/>
            <person name="Miranda-Saavedra D."/>
            <person name="Barton G.J."/>
            <person name="Westrop G.D."/>
            <person name="Mueller S."/>
            <person name="Dessi D."/>
            <person name="Fiori P.L."/>
            <person name="Ren Q."/>
            <person name="Paulsen I."/>
            <person name="Zhang H."/>
            <person name="Bastida-Corcuera F.D."/>
            <person name="Simoes-Barbosa A."/>
            <person name="Brown M.T."/>
            <person name="Hayes R.D."/>
            <person name="Mukherjee M."/>
            <person name="Okumura C.Y."/>
            <person name="Schneider R."/>
            <person name="Smith A.J."/>
            <person name="Vanacova S."/>
            <person name="Villalvazo M."/>
            <person name="Haas B.J."/>
            <person name="Pertea M."/>
            <person name="Feldblyum T.V."/>
            <person name="Utterback T.R."/>
            <person name="Shu C.L."/>
            <person name="Osoegawa K."/>
            <person name="de Jong P.J."/>
            <person name="Hrdy I."/>
            <person name="Horvathova L."/>
            <person name="Zubacova Z."/>
            <person name="Dolezal P."/>
            <person name="Malik S.B."/>
            <person name="Logsdon J.M. Jr."/>
            <person name="Henze K."/>
            <person name="Gupta A."/>
            <person name="Wang C.C."/>
            <person name="Dunne R.L."/>
            <person name="Upcroft J.A."/>
            <person name="Upcroft P."/>
            <person name="White O."/>
            <person name="Salzberg S.L."/>
            <person name="Tang P."/>
            <person name="Chiu C.-H."/>
            <person name="Lee Y.-S."/>
            <person name="Embley T.M."/>
            <person name="Coombs G.H."/>
            <person name="Mottram J.C."/>
            <person name="Tachezy J."/>
            <person name="Fraser-Liggett C.M."/>
            <person name="Johnson P.J."/>
        </authorList>
    </citation>
    <scope>NUCLEOTIDE SEQUENCE [LARGE SCALE GENOMIC DNA]</scope>
    <source>
        <strain evidence="2">G3</strain>
    </source>
</reference>
<evidence type="ECO:0000313" key="2">
    <source>
        <dbReference type="EMBL" id="EAX93245.1"/>
    </source>
</evidence>
<keyword evidence="1" id="KW-0175">Coiled coil</keyword>
<dbReference type="Proteomes" id="UP000001542">
    <property type="component" value="Unassembled WGS sequence"/>
</dbReference>
<dbReference type="InParanoid" id="A2FPD2"/>
<dbReference type="RefSeq" id="XP_001306175.1">
    <property type="nucleotide sequence ID" value="XM_001306174.1"/>
</dbReference>
<keyword evidence="3" id="KW-1185">Reference proteome</keyword>
<dbReference type="AlphaFoldDB" id="A2FPD2"/>
<accession>A2FPD2</accession>
<dbReference type="EMBL" id="DS113923">
    <property type="protein sequence ID" value="EAX93245.1"/>
    <property type="molecule type" value="Genomic_DNA"/>
</dbReference>
<proteinExistence type="predicted"/>